<reference evidence="1 2" key="1">
    <citation type="submission" date="2020-08" db="EMBL/GenBank/DDBJ databases">
        <title>Novel species isolated from subtropical streams in China.</title>
        <authorList>
            <person name="Lu H."/>
        </authorList>
    </citation>
    <scope>NUCLEOTIDE SEQUENCE [LARGE SCALE GENOMIC DNA]</scope>
    <source>
        <strain evidence="1 2">NL8W</strain>
    </source>
</reference>
<sequence>MSNSTQNKRQIALALIKALAAFIASGVAAPEMISAAKNTEALVLRLISIALMSWLKSRARVSEMTGMYASETGSAKEDLLRLVANDSFFSQVFIIVDEKVKLYQEASAEDVSEIVRLAHELYNPPRFATVRRNQIQE</sequence>
<protein>
    <submittedName>
        <fullName evidence="1">Uncharacterized protein</fullName>
    </submittedName>
</protein>
<dbReference type="RefSeq" id="WP_186956455.1">
    <property type="nucleotide sequence ID" value="NZ_JACOFX010000020.1"/>
</dbReference>
<gene>
    <name evidence="1" type="ORF">H8L47_25265</name>
</gene>
<name>A0ABR6ZGL8_9BURK</name>
<accession>A0ABR6ZGL8</accession>
<keyword evidence="2" id="KW-1185">Reference proteome</keyword>
<organism evidence="1 2">
    <name type="scientific">Undibacterium umbellatum</name>
    <dbReference type="NCBI Taxonomy" id="2762300"/>
    <lineage>
        <taxon>Bacteria</taxon>
        <taxon>Pseudomonadati</taxon>
        <taxon>Pseudomonadota</taxon>
        <taxon>Betaproteobacteria</taxon>
        <taxon>Burkholderiales</taxon>
        <taxon>Oxalobacteraceae</taxon>
        <taxon>Undibacterium</taxon>
    </lineage>
</organism>
<comment type="caution">
    <text evidence="1">The sequence shown here is derived from an EMBL/GenBank/DDBJ whole genome shotgun (WGS) entry which is preliminary data.</text>
</comment>
<evidence type="ECO:0000313" key="1">
    <source>
        <dbReference type="EMBL" id="MBC3910887.1"/>
    </source>
</evidence>
<dbReference type="EMBL" id="JACOFX010000020">
    <property type="protein sequence ID" value="MBC3910887.1"/>
    <property type="molecule type" value="Genomic_DNA"/>
</dbReference>
<dbReference type="Proteomes" id="UP000646911">
    <property type="component" value="Unassembled WGS sequence"/>
</dbReference>
<proteinExistence type="predicted"/>
<evidence type="ECO:0000313" key="2">
    <source>
        <dbReference type="Proteomes" id="UP000646911"/>
    </source>
</evidence>